<evidence type="ECO:0000313" key="3">
    <source>
        <dbReference type="Proteomes" id="UP000247409"/>
    </source>
</evidence>
<dbReference type="Gene3D" id="1.10.3520.10">
    <property type="entry name" value="Glycolipid transfer protein"/>
    <property type="match status" value="1"/>
</dbReference>
<dbReference type="AlphaFoldDB" id="A0A2V3J3W8"/>
<dbReference type="InterPro" id="IPR036497">
    <property type="entry name" value="GLTP_sf"/>
</dbReference>
<name>A0A2V3J3W8_9FLOR</name>
<dbReference type="EMBL" id="NBIV01000009">
    <property type="protein sequence ID" value="PXF49074.1"/>
    <property type="molecule type" value="Genomic_DNA"/>
</dbReference>
<dbReference type="GO" id="GO:0005829">
    <property type="term" value="C:cytosol"/>
    <property type="evidence" value="ECO:0007669"/>
    <property type="project" value="TreeGrafter"/>
</dbReference>
<dbReference type="STRING" id="448386.A0A2V3J3W8"/>
<dbReference type="GO" id="GO:1902388">
    <property type="term" value="F:ceramide 1-phosphate transfer activity"/>
    <property type="evidence" value="ECO:0007669"/>
    <property type="project" value="TreeGrafter"/>
</dbReference>
<dbReference type="GO" id="GO:1902387">
    <property type="term" value="F:ceramide 1-phosphate binding"/>
    <property type="evidence" value="ECO:0007669"/>
    <property type="project" value="TreeGrafter"/>
</dbReference>
<dbReference type="PANTHER" id="PTHR10219">
    <property type="entry name" value="GLYCOLIPID TRANSFER PROTEIN-RELATED"/>
    <property type="match status" value="1"/>
</dbReference>
<sequence length="244" mass="27757">MSANINSQTLSSSASSTTSTLTVTTDAIHTPFSCINHPFYHAIHEAHSNQRSFQKGDINVDIYNTAITAFLTIFDALGSPIITEIVRRDFRAKTNGLRNSARRLRAHTLRQLVVNELKSPPRFWAPSGIQSLLWSQRILHFIQRMVQLLVDDAQRELKEACIMAYRETLALRHPHMTKVIFERALQLVPPRKQFLTNLCDSECLSDEDIKLCLVGMEDFLNATRPHTSALATLFEMEQIEDPPR</sequence>
<dbReference type="Pfam" id="PF08718">
    <property type="entry name" value="GLTP"/>
    <property type="match status" value="1"/>
</dbReference>
<dbReference type="GO" id="GO:0016020">
    <property type="term" value="C:membrane"/>
    <property type="evidence" value="ECO:0007669"/>
    <property type="project" value="TreeGrafter"/>
</dbReference>
<dbReference type="SUPFAM" id="SSF110004">
    <property type="entry name" value="Glycolipid transfer protein, GLTP"/>
    <property type="match status" value="1"/>
</dbReference>
<dbReference type="InterPro" id="IPR014830">
    <property type="entry name" value="Glycolipid_transfer_prot_dom"/>
</dbReference>
<gene>
    <name evidence="2" type="ORF">BWQ96_01212</name>
</gene>
<dbReference type="OrthoDB" id="205255at2759"/>
<organism evidence="2 3">
    <name type="scientific">Gracilariopsis chorda</name>
    <dbReference type="NCBI Taxonomy" id="448386"/>
    <lineage>
        <taxon>Eukaryota</taxon>
        <taxon>Rhodophyta</taxon>
        <taxon>Florideophyceae</taxon>
        <taxon>Rhodymeniophycidae</taxon>
        <taxon>Gracilariales</taxon>
        <taxon>Gracilariaceae</taxon>
        <taxon>Gracilariopsis</taxon>
    </lineage>
</organism>
<proteinExistence type="predicted"/>
<reference evidence="2 3" key="1">
    <citation type="journal article" date="2018" name="Mol. Biol. Evol.">
        <title>Analysis of the draft genome of the red seaweed Gracilariopsis chorda provides insights into genome size evolution in Rhodophyta.</title>
        <authorList>
            <person name="Lee J."/>
            <person name="Yang E.C."/>
            <person name="Graf L."/>
            <person name="Yang J.H."/>
            <person name="Qiu H."/>
            <person name="Zel Zion U."/>
            <person name="Chan C.X."/>
            <person name="Stephens T.G."/>
            <person name="Weber A.P.M."/>
            <person name="Boo G.H."/>
            <person name="Boo S.M."/>
            <person name="Kim K.M."/>
            <person name="Shin Y."/>
            <person name="Jung M."/>
            <person name="Lee S.J."/>
            <person name="Yim H.S."/>
            <person name="Lee J.H."/>
            <person name="Bhattacharya D."/>
            <person name="Yoon H.S."/>
        </authorList>
    </citation>
    <scope>NUCLEOTIDE SEQUENCE [LARGE SCALE GENOMIC DNA]</scope>
    <source>
        <strain evidence="2 3">SKKU-2015</strain>
        <tissue evidence="2">Whole body</tissue>
    </source>
</reference>
<feature type="domain" description="Glycolipid transfer protein" evidence="1">
    <location>
        <begin position="59"/>
        <end position="199"/>
    </location>
</feature>
<accession>A0A2V3J3W8</accession>
<evidence type="ECO:0000313" key="2">
    <source>
        <dbReference type="EMBL" id="PXF49074.1"/>
    </source>
</evidence>
<evidence type="ECO:0000259" key="1">
    <source>
        <dbReference type="Pfam" id="PF08718"/>
    </source>
</evidence>
<comment type="caution">
    <text evidence="2">The sequence shown here is derived from an EMBL/GenBank/DDBJ whole genome shotgun (WGS) entry which is preliminary data.</text>
</comment>
<dbReference type="Proteomes" id="UP000247409">
    <property type="component" value="Unassembled WGS sequence"/>
</dbReference>
<keyword evidence="3" id="KW-1185">Reference proteome</keyword>
<protein>
    <submittedName>
        <fullName evidence="2">Glycolipid transfer protein</fullName>
    </submittedName>
</protein>